<name>A0A4C1SP76_EUMVA</name>
<protein>
    <submittedName>
        <fullName evidence="1">Uncharacterized protein</fullName>
    </submittedName>
</protein>
<evidence type="ECO:0000313" key="1">
    <source>
        <dbReference type="EMBL" id="GBP04033.1"/>
    </source>
</evidence>
<organism evidence="1 2">
    <name type="scientific">Eumeta variegata</name>
    <name type="common">Bagworm moth</name>
    <name type="synonym">Eumeta japonica</name>
    <dbReference type="NCBI Taxonomy" id="151549"/>
    <lineage>
        <taxon>Eukaryota</taxon>
        <taxon>Metazoa</taxon>
        <taxon>Ecdysozoa</taxon>
        <taxon>Arthropoda</taxon>
        <taxon>Hexapoda</taxon>
        <taxon>Insecta</taxon>
        <taxon>Pterygota</taxon>
        <taxon>Neoptera</taxon>
        <taxon>Endopterygota</taxon>
        <taxon>Lepidoptera</taxon>
        <taxon>Glossata</taxon>
        <taxon>Ditrysia</taxon>
        <taxon>Tineoidea</taxon>
        <taxon>Psychidae</taxon>
        <taxon>Oiketicinae</taxon>
        <taxon>Eumeta</taxon>
    </lineage>
</organism>
<proteinExistence type="predicted"/>
<accession>A0A4C1SP76</accession>
<gene>
    <name evidence="1" type="ORF">EVAR_72364_1</name>
</gene>
<dbReference type="Proteomes" id="UP000299102">
    <property type="component" value="Unassembled WGS sequence"/>
</dbReference>
<sequence>MAHDLYQAVSPLVEGHPASCDVQSVVATRKPFFPDGYPFYEKYKKFLLILLAICHVRYRVIGRKLRHVALATLAIGSRSNSTGLKRCNQKRPQN</sequence>
<dbReference type="AlphaFoldDB" id="A0A4C1SP76"/>
<dbReference type="EMBL" id="BGZK01003725">
    <property type="protein sequence ID" value="GBP04033.1"/>
    <property type="molecule type" value="Genomic_DNA"/>
</dbReference>
<evidence type="ECO:0000313" key="2">
    <source>
        <dbReference type="Proteomes" id="UP000299102"/>
    </source>
</evidence>
<comment type="caution">
    <text evidence="1">The sequence shown here is derived from an EMBL/GenBank/DDBJ whole genome shotgun (WGS) entry which is preliminary data.</text>
</comment>
<keyword evidence="2" id="KW-1185">Reference proteome</keyword>
<reference evidence="1 2" key="1">
    <citation type="journal article" date="2019" name="Commun. Biol.">
        <title>The bagworm genome reveals a unique fibroin gene that provides high tensile strength.</title>
        <authorList>
            <person name="Kono N."/>
            <person name="Nakamura H."/>
            <person name="Ohtoshi R."/>
            <person name="Tomita M."/>
            <person name="Numata K."/>
            <person name="Arakawa K."/>
        </authorList>
    </citation>
    <scope>NUCLEOTIDE SEQUENCE [LARGE SCALE GENOMIC DNA]</scope>
</reference>